<dbReference type="EMBL" id="CP146612">
    <property type="protein sequence ID" value="WWX25408.1"/>
    <property type="molecule type" value="Genomic_DNA"/>
</dbReference>
<dbReference type="Proteomes" id="UP001375370">
    <property type="component" value="Chromosome"/>
</dbReference>
<evidence type="ECO:0000256" key="1">
    <source>
        <dbReference type="ARBA" id="ARBA00005591"/>
    </source>
</evidence>
<dbReference type="PANTHER" id="PTHR43774:SF1">
    <property type="entry name" value="PEPTIDE METHIONINE SULFOXIDE REDUCTASE MSRA 2"/>
    <property type="match status" value="1"/>
</dbReference>
<comment type="function">
    <text evidence="5">Has an important function as a repair enzyme for proteins that have been inactivated by oxidation. Catalyzes the reversible oxidation-reduction of methionine sulfoxide in proteins to methionine.</text>
</comment>
<comment type="catalytic activity">
    <reaction evidence="3 5">
        <text>L-methionyl-[protein] + [thioredoxin]-disulfide + H2O = L-methionyl-(S)-S-oxide-[protein] + [thioredoxin]-dithiol</text>
        <dbReference type="Rhea" id="RHEA:14217"/>
        <dbReference type="Rhea" id="RHEA-COMP:10698"/>
        <dbReference type="Rhea" id="RHEA-COMP:10700"/>
        <dbReference type="Rhea" id="RHEA-COMP:12313"/>
        <dbReference type="Rhea" id="RHEA-COMP:12315"/>
        <dbReference type="ChEBI" id="CHEBI:15377"/>
        <dbReference type="ChEBI" id="CHEBI:16044"/>
        <dbReference type="ChEBI" id="CHEBI:29950"/>
        <dbReference type="ChEBI" id="CHEBI:44120"/>
        <dbReference type="ChEBI" id="CHEBI:50058"/>
        <dbReference type="EC" id="1.8.4.11"/>
    </reaction>
</comment>
<accession>A0ABZ2J537</accession>
<feature type="active site" evidence="5">
    <location>
        <position position="10"/>
    </location>
</feature>
<dbReference type="PANTHER" id="PTHR43774">
    <property type="entry name" value="PEPTIDE METHIONINE SULFOXIDE REDUCTASE"/>
    <property type="match status" value="1"/>
</dbReference>
<comment type="catalytic activity">
    <reaction evidence="4 5">
        <text>[thioredoxin]-disulfide + L-methionine + H2O = L-methionine (S)-S-oxide + [thioredoxin]-dithiol</text>
        <dbReference type="Rhea" id="RHEA:19993"/>
        <dbReference type="Rhea" id="RHEA-COMP:10698"/>
        <dbReference type="Rhea" id="RHEA-COMP:10700"/>
        <dbReference type="ChEBI" id="CHEBI:15377"/>
        <dbReference type="ChEBI" id="CHEBI:29950"/>
        <dbReference type="ChEBI" id="CHEBI:50058"/>
        <dbReference type="ChEBI" id="CHEBI:57844"/>
        <dbReference type="ChEBI" id="CHEBI:58772"/>
        <dbReference type="EC" id="1.8.4.11"/>
    </reaction>
</comment>
<gene>
    <name evidence="5 7" type="primary">msrA</name>
    <name evidence="7" type="ORF">V8247_00120</name>
</gene>
<dbReference type="GO" id="GO:0008113">
    <property type="term" value="F:peptide-methionine (S)-S-oxide reductase activity"/>
    <property type="evidence" value="ECO:0007669"/>
    <property type="project" value="UniProtKB-EC"/>
</dbReference>
<sequence length="169" mass="19025">MEVAVFAGGCFWCLEEIFRRLKGVNTVTSGYTGGHSSDPDYKAVCTGSTGHAEAVRIEFEPDTISYQELLNVFFAAHDPTTLNRQGADVGSQYRSAIFFTNELQKSVAENTIADLNRGQAFPKPLVTELQRLATFYPAEKYHQSYYQQHANQPYCRAVIEPKLKKLFKD</sequence>
<dbReference type="SUPFAM" id="SSF55068">
    <property type="entry name" value="Peptide methionine sulfoxide reductase"/>
    <property type="match status" value="1"/>
</dbReference>
<keyword evidence="2 5" id="KW-0560">Oxidoreductase</keyword>
<evidence type="ECO:0000256" key="3">
    <source>
        <dbReference type="ARBA" id="ARBA00047806"/>
    </source>
</evidence>
<keyword evidence="8" id="KW-1185">Reference proteome</keyword>
<dbReference type="EC" id="1.8.4.11" evidence="5"/>
<dbReference type="RefSeq" id="WP_338737551.1">
    <property type="nucleotide sequence ID" value="NZ_CP146612.1"/>
</dbReference>
<evidence type="ECO:0000313" key="8">
    <source>
        <dbReference type="Proteomes" id="UP001375370"/>
    </source>
</evidence>
<feature type="domain" description="Peptide methionine sulphoxide reductase MsrA" evidence="6">
    <location>
        <begin position="4"/>
        <end position="155"/>
    </location>
</feature>
<dbReference type="HAMAP" id="MF_01401">
    <property type="entry name" value="MsrA"/>
    <property type="match status" value="1"/>
</dbReference>
<organism evidence="7 8">
    <name type="scientific">Candidatus Dehalogenimonas loeffleri</name>
    <dbReference type="NCBI Taxonomy" id="3127115"/>
    <lineage>
        <taxon>Bacteria</taxon>
        <taxon>Bacillati</taxon>
        <taxon>Chloroflexota</taxon>
        <taxon>Dehalococcoidia</taxon>
        <taxon>Dehalococcoidales</taxon>
        <taxon>Dehalococcoidaceae</taxon>
        <taxon>Dehalogenimonas</taxon>
    </lineage>
</organism>
<evidence type="ECO:0000313" key="7">
    <source>
        <dbReference type="EMBL" id="WWX25408.1"/>
    </source>
</evidence>
<dbReference type="InterPro" id="IPR002569">
    <property type="entry name" value="Met_Sox_Rdtase_MsrA_dom"/>
</dbReference>
<reference evidence="7 8" key="1">
    <citation type="submission" date="2024-03" db="EMBL/GenBank/DDBJ databases">
        <title>A Dehalogenimonas Isolated from Estuarine Sediments Dihaloeliminates Chlorinated Alkanes.</title>
        <authorList>
            <person name="Yang Y."/>
            <person name="Wang H."/>
        </authorList>
    </citation>
    <scope>NUCLEOTIDE SEQUENCE [LARGE SCALE GENOMIC DNA]</scope>
    <source>
        <strain evidence="7 8">W</strain>
    </source>
</reference>
<comment type="similarity">
    <text evidence="1 5">Belongs to the MsrA Met sulfoxide reductase family.</text>
</comment>
<dbReference type="Pfam" id="PF01625">
    <property type="entry name" value="PMSR"/>
    <property type="match status" value="1"/>
</dbReference>
<evidence type="ECO:0000256" key="2">
    <source>
        <dbReference type="ARBA" id="ARBA00023002"/>
    </source>
</evidence>
<dbReference type="Gene3D" id="3.30.1060.10">
    <property type="entry name" value="Peptide methionine sulphoxide reductase MsrA"/>
    <property type="match status" value="1"/>
</dbReference>
<evidence type="ECO:0000256" key="5">
    <source>
        <dbReference type="HAMAP-Rule" id="MF_01401"/>
    </source>
</evidence>
<name>A0ABZ2J537_9CHLR</name>
<dbReference type="InterPro" id="IPR036509">
    <property type="entry name" value="Met_Sox_Rdtase_MsrA_sf"/>
</dbReference>
<evidence type="ECO:0000256" key="4">
    <source>
        <dbReference type="ARBA" id="ARBA00048782"/>
    </source>
</evidence>
<proteinExistence type="inferred from homology"/>
<dbReference type="NCBIfam" id="TIGR00401">
    <property type="entry name" value="msrA"/>
    <property type="match status" value="1"/>
</dbReference>
<evidence type="ECO:0000259" key="6">
    <source>
        <dbReference type="Pfam" id="PF01625"/>
    </source>
</evidence>
<protein>
    <recommendedName>
        <fullName evidence="5">Peptide methionine sulfoxide reductase MsrA</fullName>
        <shortName evidence="5">Protein-methionine-S-oxide reductase</shortName>
        <ecNumber evidence="5">1.8.4.11</ecNumber>
    </recommendedName>
    <alternativeName>
        <fullName evidence="5">Peptide-methionine (S)-S-oxide reductase</fullName>
        <shortName evidence="5">Peptide Met(O) reductase</shortName>
    </alternativeName>
</protein>